<dbReference type="InterPro" id="IPR036291">
    <property type="entry name" value="NAD(P)-bd_dom_sf"/>
</dbReference>
<comment type="caution">
    <text evidence="7">The sequence shown here is derived from an EMBL/GenBank/DDBJ whole genome shotgun (WGS) entry which is preliminary data.</text>
</comment>
<dbReference type="PROSITE" id="PS00670">
    <property type="entry name" value="D_2_HYDROXYACID_DH_2"/>
    <property type="match status" value="1"/>
</dbReference>
<dbReference type="Pfam" id="PF00389">
    <property type="entry name" value="2-Hacid_dh"/>
    <property type="match status" value="1"/>
</dbReference>
<sequence>MNTNNITFLEVEKEDESIVQENFPQAKIITKSLSENEIIIECQNAQIICIFIYTKITARVIKNLPNLKFIATRSVGYDHIDLKTAQEKNIKICNVPDYGSHVIAEHVFALLLSGIRKIGEGNDQVEKKHDFSFQGLRGVALKGKMFGVIGTGKIGKNVARIASLGFLMDVIAYDPFPDKDAARENHFVYSDLENIYSKADIISLHCPLNKETEHLINEDAIYKMRKGVVLVNTSRGGVVDTKALIQGLKSKKISHALLDVLEHEKNIKENKELTEIPGVIITPHIAFYADDSMKRMYEEAFASINSFIKGEKLIHQVIGI</sequence>
<comment type="similarity">
    <text evidence="1 4">Belongs to the D-isomer specific 2-hydroxyacid dehydrogenase family.</text>
</comment>
<keyword evidence="2 4" id="KW-0560">Oxidoreductase</keyword>
<evidence type="ECO:0000256" key="4">
    <source>
        <dbReference type="RuleBase" id="RU003719"/>
    </source>
</evidence>
<dbReference type="InterPro" id="IPR006139">
    <property type="entry name" value="D-isomer_2_OHA_DH_cat_dom"/>
</dbReference>
<dbReference type="PANTHER" id="PTHR43026:SF1">
    <property type="entry name" value="2-HYDROXYACID DEHYDROGENASE HOMOLOG 1-RELATED"/>
    <property type="match status" value="1"/>
</dbReference>
<evidence type="ECO:0000313" key="8">
    <source>
        <dbReference type="Proteomes" id="UP000230136"/>
    </source>
</evidence>
<dbReference type="AlphaFoldDB" id="A0A2M8DRE6"/>
<feature type="domain" description="D-isomer specific 2-hydroxyacid dehydrogenase NAD-binding" evidence="6">
    <location>
        <begin position="108"/>
        <end position="286"/>
    </location>
</feature>
<evidence type="ECO:0000256" key="2">
    <source>
        <dbReference type="ARBA" id="ARBA00023002"/>
    </source>
</evidence>
<keyword evidence="3" id="KW-0520">NAD</keyword>
<evidence type="ECO:0000256" key="1">
    <source>
        <dbReference type="ARBA" id="ARBA00005854"/>
    </source>
</evidence>
<dbReference type="SUPFAM" id="SSF51735">
    <property type="entry name" value="NAD(P)-binding Rossmann-fold domains"/>
    <property type="match status" value="1"/>
</dbReference>
<dbReference type="SUPFAM" id="SSF52283">
    <property type="entry name" value="Formate/glycerate dehydrogenase catalytic domain-like"/>
    <property type="match status" value="1"/>
</dbReference>
<accession>A0A2M8DRE6</accession>
<dbReference type="GO" id="GO:0008720">
    <property type="term" value="F:D-lactate dehydrogenase (NAD+) activity"/>
    <property type="evidence" value="ECO:0007669"/>
    <property type="project" value="TreeGrafter"/>
</dbReference>
<dbReference type="Pfam" id="PF02826">
    <property type="entry name" value="2-Hacid_dh_C"/>
    <property type="match status" value="1"/>
</dbReference>
<dbReference type="PROSITE" id="PS00671">
    <property type="entry name" value="D_2_HYDROXYACID_DH_3"/>
    <property type="match status" value="1"/>
</dbReference>
<gene>
    <name evidence="7" type="ORF">CO073_02280</name>
</gene>
<dbReference type="InterPro" id="IPR029753">
    <property type="entry name" value="D-isomer_DH_CS"/>
</dbReference>
<feature type="domain" description="D-isomer specific 2-hydroxyacid dehydrogenase catalytic" evidence="5">
    <location>
        <begin position="11"/>
        <end position="317"/>
    </location>
</feature>
<dbReference type="InterPro" id="IPR006140">
    <property type="entry name" value="D-isomer_DH_NAD-bd"/>
</dbReference>
<organism evidence="7 8">
    <name type="scientific">Candidatus Komeilibacteria bacterium CG_4_9_14_0_8_um_filter_36_9</name>
    <dbReference type="NCBI Taxonomy" id="1974473"/>
    <lineage>
        <taxon>Bacteria</taxon>
        <taxon>Candidatus Komeiliibacteriota</taxon>
    </lineage>
</organism>
<evidence type="ECO:0000259" key="5">
    <source>
        <dbReference type="Pfam" id="PF00389"/>
    </source>
</evidence>
<evidence type="ECO:0000256" key="3">
    <source>
        <dbReference type="ARBA" id="ARBA00023027"/>
    </source>
</evidence>
<name>A0A2M8DRE6_9BACT</name>
<evidence type="ECO:0000313" key="7">
    <source>
        <dbReference type="EMBL" id="PJC01908.1"/>
    </source>
</evidence>
<reference evidence="8" key="1">
    <citation type="submission" date="2017-09" db="EMBL/GenBank/DDBJ databases">
        <title>Depth-based differentiation of microbial function through sediment-hosted aquifers and enrichment of novel symbionts in the deep terrestrial subsurface.</title>
        <authorList>
            <person name="Probst A.J."/>
            <person name="Ladd B."/>
            <person name="Jarett J.K."/>
            <person name="Geller-Mcgrath D.E."/>
            <person name="Sieber C.M.K."/>
            <person name="Emerson J.B."/>
            <person name="Anantharaman K."/>
            <person name="Thomas B.C."/>
            <person name="Malmstrom R."/>
            <person name="Stieglmeier M."/>
            <person name="Klingl A."/>
            <person name="Woyke T."/>
            <person name="Ryan C.M."/>
            <person name="Banfield J.F."/>
        </authorList>
    </citation>
    <scope>NUCLEOTIDE SEQUENCE [LARGE SCALE GENOMIC DNA]</scope>
</reference>
<dbReference type="GO" id="GO:0051287">
    <property type="term" value="F:NAD binding"/>
    <property type="evidence" value="ECO:0007669"/>
    <property type="project" value="InterPro"/>
</dbReference>
<dbReference type="Proteomes" id="UP000230136">
    <property type="component" value="Unassembled WGS sequence"/>
</dbReference>
<dbReference type="PANTHER" id="PTHR43026">
    <property type="entry name" value="2-HYDROXYACID DEHYDROGENASE HOMOLOG 1-RELATED"/>
    <property type="match status" value="1"/>
</dbReference>
<dbReference type="EMBL" id="PFSY01000101">
    <property type="protein sequence ID" value="PJC01908.1"/>
    <property type="molecule type" value="Genomic_DNA"/>
</dbReference>
<evidence type="ECO:0000259" key="6">
    <source>
        <dbReference type="Pfam" id="PF02826"/>
    </source>
</evidence>
<dbReference type="InterPro" id="IPR058205">
    <property type="entry name" value="D-LDH-like"/>
</dbReference>
<proteinExistence type="inferred from homology"/>
<dbReference type="Gene3D" id="3.40.50.720">
    <property type="entry name" value="NAD(P)-binding Rossmann-like Domain"/>
    <property type="match status" value="2"/>
</dbReference>
<protein>
    <submittedName>
        <fullName evidence="7">Hydroxyacid dehydrogenase</fullName>
    </submittedName>
</protein>